<dbReference type="PRINTS" id="PR00722">
    <property type="entry name" value="CHYMOTRYPSIN"/>
</dbReference>
<dbReference type="NCBIfam" id="TIGR01414">
    <property type="entry name" value="autotrans_barl"/>
    <property type="match status" value="2"/>
</dbReference>
<dbReference type="InterPro" id="IPR001254">
    <property type="entry name" value="Trypsin_dom"/>
</dbReference>
<dbReference type="AlphaFoldDB" id="A0A3D9FHZ8"/>
<dbReference type="InterPro" id="IPR001314">
    <property type="entry name" value="Peptidase_S1A"/>
</dbReference>
<dbReference type="SUPFAM" id="SSF103515">
    <property type="entry name" value="Autotransporter"/>
    <property type="match status" value="1"/>
</dbReference>
<dbReference type="InterPro" id="IPR051333">
    <property type="entry name" value="CLIP_Serine_Protease"/>
</dbReference>
<dbReference type="Proteomes" id="UP000256310">
    <property type="component" value="Unassembled WGS sequence"/>
</dbReference>
<gene>
    <name evidence="6" type="ORF">DFR46_2452</name>
</gene>
<dbReference type="PROSITE" id="PS51208">
    <property type="entry name" value="AUTOTRANSPORTER"/>
    <property type="match status" value="1"/>
</dbReference>
<dbReference type="SMART" id="SM00020">
    <property type="entry name" value="Tryp_SPc"/>
    <property type="match status" value="1"/>
</dbReference>
<dbReference type="GO" id="GO:0006508">
    <property type="term" value="P:proteolysis"/>
    <property type="evidence" value="ECO:0007669"/>
    <property type="project" value="InterPro"/>
</dbReference>
<dbReference type="InterPro" id="IPR036709">
    <property type="entry name" value="Autotransporte_beta_dom_sf"/>
</dbReference>
<proteinExistence type="predicted"/>
<dbReference type="GO" id="GO:0019867">
    <property type="term" value="C:outer membrane"/>
    <property type="evidence" value="ECO:0007669"/>
    <property type="project" value="InterPro"/>
</dbReference>
<evidence type="ECO:0000313" key="6">
    <source>
        <dbReference type="EMBL" id="RED17405.1"/>
    </source>
</evidence>
<evidence type="ECO:0000259" key="4">
    <source>
        <dbReference type="PROSITE" id="PS50240"/>
    </source>
</evidence>
<dbReference type="PROSITE" id="PS50240">
    <property type="entry name" value="TRYPSIN_DOM"/>
    <property type="match status" value="1"/>
</dbReference>
<dbReference type="PANTHER" id="PTHR24260:SF136">
    <property type="entry name" value="GH08193P-RELATED"/>
    <property type="match status" value="1"/>
</dbReference>
<evidence type="ECO:0000256" key="3">
    <source>
        <dbReference type="SAM" id="SignalP"/>
    </source>
</evidence>
<dbReference type="Pfam" id="PF00089">
    <property type="entry name" value="Trypsin"/>
    <property type="match status" value="1"/>
</dbReference>
<protein>
    <submittedName>
        <fullName evidence="6">Outer membrane autotransporter protein</fullName>
    </submittedName>
</protein>
<dbReference type="Gene3D" id="2.40.128.130">
    <property type="entry name" value="Autotransporter beta-domain"/>
    <property type="match status" value="1"/>
</dbReference>
<feature type="signal peptide" evidence="3">
    <location>
        <begin position="1"/>
        <end position="30"/>
    </location>
</feature>
<name>A0A3D9FHZ8_9SPHN</name>
<feature type="domain" description="Peptidase S1" evidence="4">
    <location>
        <begin position="31"/>
        <end position="328"/>
    </location>
</feature>
<dbReference type="PROSITE" id="PS00135">
    <property type="entry name" value="TRYPSIN_SER"/>
    <property type="match status" value="1"/>
</dbReference>
<keyword evidence="1" id="KW-1015">Disulfide bond</keyword>
<evidence type="ECO:0000256" key="1">
    <source>
        <dbReference type="ARBA" id="ARBA00023157"/>
    </source>
</evidence>
<accession>A0A3D9FHZ8</accession>
<dbReference type="InterPro" id="IPR033116">
    <property type="entry name" value="TRYPSIN_SER"/>
</dbReference>
<dbReference type="GO" id="GO:0004252">
    <property type="term" value="F:serine-type endopeptidase activity"/>
    <property type="evidence" value="ECO:0007669"/>
    <property type="project" value="InterPro"/>
</dbReference>
<dbReference type="InterPro" id="IPR005546">
    <property type="entry name" value="Autotransporte_beta"/>
</dbReference>
<dbReference type="RefSeq" id="WP_116236681.1">
    <property type="nucleotide sequence ID" value="NZ_QRDP01000004.1"/>
</dbReference>
<organism evidence="6 7">
    <name type="scientific">Parasphingopyxis lamellibrachiae</name>
    <dbReference type="NCBI Taxonomy" id="680125"/>
    <lineage>
        <taxon>Bacteria</taxon>
        <taxon>Pseudomonadati</taxon>
        <taxon>Pseudomonadota</taxon>
        <taxon>Alphaproteobacteria</taxon>
        <taxon>Sphingomonadales</taxon>
        <taxon>Sphingomonadaceae</taxon>
        <taxon>Parasphingopyxis</taxon>
    </lineage>
</organism>
<dbReference type="OrthoDB" id="267336at2"/>
<dbReference type="Pfam" id="PF03797">
    <property type="entry name" value="Autotransporter"/>
    <property type="match status" value="1"/>
</dbReference>
<dbReference type="PANTHER" id="PTHR24260">
    <property type="match status" value="1"/>
</dbReference>
<evidence type="ECO:0000256" key="2">
    <source>
        <dbReference type="SAM" id="MobiDB-lite"/>
    </source>
</evidence>
<dbReference type="Gene3D" id="2.40.10.10">
    <property type="entry name" value="Trypsin-like serine proteases"/>
    <property type="match status" value="1"/>
</dbReference>
<comment type="caution">
    <text evidence="6">The sequence shown here is derived from an EMBL/GenBank/DDBJ whole genome shotgun (WGS) entry which is preliminary data.</text>
</comment>
<dbReference type="InterPro" id="IPR009003">
    <property type="entry name" value="Peptidase_S1_PA"/>
</dbReference>
<dbReference type="EMBL" id="QRDP01000004">
    <property type="protein sequence ID" value="RED17405.1"/>
    <property type="molecule type" value="Genomic_DNA"/>
</dbReference>
<keyword evidence="7" id="KW-1185">Reference proteome</keyword>
<dbReference type="InterPro" id="IPR043504">
    <property type="entry name" value="Peptidase_S1_PA_chymotrypsin"/>
</dbReference>
<dbReference type="PROSITE" id="PS51257">
    <property type="entry name" value="PROKAR_LIPOPROTEIN"/>
    <property type="match status" value="1"/>
</dbReference>
<feature type="region of interest" description="Disordered" evidence="2">
    <location>
        <begin position="513"/>
        <end position="553"/>
    </location>
</feature>
<feature type="domain" description="Autotransporter" evidence="5">
    <location>
        <begin position="900"/>
        <end position="1181"/>
    </location>
</feature>
<dbReference type="SUPFAM" id="SSF50494">
    <property type="entry name" value="Trypsin-like serine proteases"/>
    <property type="match status" value="1"/>
</dbReference>
<feature type="chain" id="PRO_5017551225" evidence="3">
    <location>
        <begin position="31"/>
        <end position="1181"/>
    </location>
</feature>
<dbReference type="InterPro" id="IPR006315">
    <property type="entry name" value="OM_autotransptr_brl_dom"/>
</dbReference>
<evidence type="ECO:0000259" key="5">
    <source>
        <dbReference type="PROSITE" id="PS51208"/>
    </source>
</evidence>
<sequence length="1181" mass="121615">MSAKSNHILSLATSTACGALALALAAPAQAIVPNDNFTPADIIDDTGPNGVGMFFRNDGFVCTGTLINPRTVLFAAHCVNDRPATDYETGGTISSAFSFDDNALPGFINWINNGFSSNPQAFVYNISQIVYDPRSLADPNAFGFLEADIAMATLDTPVADIPTWALLFSALPTPDAIDDTTGTGYHVNVTGYGRSGSGTTGASQGIDWRRRLAENYIGALTSFDERNQFLFGNPFGDLPQSLYRLDFDDPNKTNPFDFNLYKDEPTTREATTAGGDSGGPLVLDAANNDLSDEDLVVGVLSGGSRFFGPQVFSSYGTESFYQPLYLYWDYIVANSPYRYVGATAGDGNWEDPNHWVTNLDPAFRIIDADGNVVNGLPSSPGLGPEGGSPDFGEVCFDPEGANPGDGCQDLGTGDPTPPAREIGDTLVSGIGQANIDGQPAAADVDQAADDSVAVAPNAVAASESAPAEQVASASAPGARAGMILGAEHQAHGNGVDFAIEAPHNGVEIADNQAQGDGAETAEEQPQGISGGSPEFAAGPNPAPTLDNGLPGATGFVPDNIDPVAAAGTPGRYFDVSLTADGVTTLSSTVTIDRLTVGGNAGLDVAAAGDLTSLIDITQVGGGINVDGNLRSVGDYLLMGGILTGTGTVQTPFLTNIMGGIAPGGVGTVGTLTVDGSLVASSGSTLMFDLGNAPTSDLLAVTGGANLGGTIAFAPVAGTTPLNGDVYTVITAAGGVTGTFDTVGQISAILGADVAYNANNVRITIVAGNYADVVDGSSQVQTSFANIFDANRGGAGLGPVYSYLDLASAAEIQQVFENLAPLTESTRTGLGIAAYEQASRFMRDRLSAIRSNGYNGGGTISMVGEPVQVAALASSGAGSAPWQNQIMSDTDAGGSSMHDHGIDDSMAIFLAGGFIDGSLRSMPAAIATGRDQFDGYFLAGGLEHMPSHNSVIGISVSYTDLDGQASAGQTAEGQLFQGTIYGSVTTPGGFIVSGQTSLGSFESSARRTVAIGPNNFNLALEDDALTFSTEAMVGKELGSGNFSLVPNVALRYGMIDFDRANETGGAIALQFQRPPSSLDSFQGRFGFDLGFGSASVRPRFNATYVHDFSDNPAIFQANFVGGPAIGRAPFALGVGQDRDWVEVSGGIQITTGSIDLDIAADTTVWRNDVRNQSYRATATFRF</sequence>
<reference evidence="6 7" key="1">
    <citation type="submission" date="2018-07" db="EMBL/GenBank/DDBJ databases">
        <title>Genomic Encyclopedia of Type Strains, Phase IV (KMG-IV): sequencing the most valuable type-strain genomes for metagenomic binning, comparative biology and taxonomic classification.</title>
        <authorList>
            <person name="Goeker M."/>
        </authorList>
    </citation>
    <scope>NUCLEOTIDE SEQUENCE [LARGE SCALE GENOMIC DNA]</scope>
    <source>
        <strain evidence="6 7">DSM 26725</strain>
    </source>
</reference>
<keyword evidence="3" id="KW-0732">Signal</keyword>
<dbReference type="SMART" id="SM00869">
    <property type="entry name" value="Autotransporter"/>
    <property type="match status" value="1"/>
</dbReference>
<evidence type="ECO:0000313" key="7">
    <source>
        <dbReference type="Proteomes" id="UP000256310"/>
    </source>
</evidence>